<name>A0ACB9IB19_9ASTR</name>
<proteinExistence type="predicted"/>
<evidence type="ECO:0000313" key="1">
    <source>
        <dbReference type="EMBL" id="KAI3805159.1"/>
    </source>
</evidence>
<keyword evidence="2" id="KW-1185">Reference proteome</keyword>
<comment type="caution">
    <text evidence="1">The sequence shown here is derived from an EMBL/GenBank/DDBJ whole genome shotgun (WGS) entry which is preliminary data.</text>
</comment>
<reference evidence="2" key="1">
    <citation type="journal article" date="2022" name="Mol. Ecol. Resour.">
        <title>The genomes of chicory, endive, great burdock and yacon provide insights into Asteraceae palaeo-polyploidization history and plant inulin production.</title>
        <authorList>
            <person name="Fan W."/>
            <person name="Wang S."/>
            <person name="Wang H."/>
            <person name="Wang A."/>
            <person name="Jiang F."/>
            <person name="Liu H."/>
            <person name="Zhao H."/>
            <person name="Xu D."/>
            <person name="Zhang Y."/>
        </authorList>
    </citation>
    <scope>NUCLEOTIDE SEQUENCE [LARGE SCALE GENOMIC DNA]</scope>
    <source>
        <strain evidence="2">cv. Yunnan</strain>
    </source>
</reference>
<evidence type="ECO:0000313" key="2">
    <source>
        <dbReference type="Proteomes" id="UP001056120"/>
    </source>
</evidence>
<reference evidence="1 2" key="2">
    <citation type="journal article" date="2022" name="Mol. Ecol. Resour.">
        <title>The genomes of chicory, endive, great burdock and yacon provide insights into Asteraceae paleo-polyploidization history and plant inulin production.</title>
        <authorList>
            <person name="Fan W."/>
            <person name="Wang S."/>
            <person name="Wang H."/>
            <person name="Wang A."/>
            <person name="Jiang F."/>
            <person name="Liu H."/>
            <person name="Zhao H."/>
            <person name="Xu D."/>
            <person name="Zhang Y."/>
        </authorList>
    </citation>
    <scope>NUCLEOTIDE SEQUENCE [LARGE SCALE GENOMIC DNA]</scope>
    <source>
        <strain evidence="2">cv. Yunnan</strain>
        <tissue evidence="1">Leaves</tissue>
    </source>
</reference>
<dbReference type="Proteomes" id="UP001056120">
    <property type="component" value="Linkage Group LG09"/>
</dbReference>
<gene>
    <name evidence="1" type="ORF">L1987_27272</name>
</gene>
<accession>A0ACB9IB19</accession>
<sequence length="292" mass="33951">MLPDHDIDIDEQCATIGTNVVTTEKTNDDIDVEEGCAKIRNEVVTTERTNVDEQCATIGTDVVKTEKNNLGKVIAEQESKRKNPKKREDRKNVKSLQKKMLSATLELNFWVQMLNYKERFRSDSSQHRLFVNTKAIEKRMERFRNNMKAAVNGDEKLADLKAFDMVLFLILKFNHYYLLKEIFVDYLEEKTHPKTDEIAATNIHKVKLEWATTNNYTDCGVFLMRHMERFMGLHEMFECGFSKNGRKKLTELKRLRKKMVAHILLSPANVLKEKVRAEALKKGKVVAAVQYF</sequence>
<dbReference type="EMBL" id="CM042026">
    <property type="protein sequence ID" value="KAI3805159.1"/>
    <property type="molecule type" value="Genomic_DNA"/>
</dbReference>
<protein>
    <submittedName>
        <fullName evidence="1">Uncharacterized protein</fullName>
    </submittedName>
</protein>
<organism evidence="1 2">
    <name type="scientific">Smallanthus sonchifolius</name>
    <dbReference type="NCBI Taxonomy" id="185202"/>
    <lineage>
        <taxon>Eukaryota</taxon>
        <taxon>Viridiplantae</taxon>
        <taxon>Streptophyta</taxon>
        <taxon>Embryophyta</taxon>
        <taxon>Tracheophyta</taxon>
        <taxon>Spermatophyta</taxon>
        <taxon>Magnoliopsida</taxon>
        <taxon>eudicotyledons</taxon>
        <taxon>Gunneridae</taxon>
        <taxon>Pentapetalae</taxon>
        <taxon>asterids</taxon>
        <taxon>campanulids</taxon>
        <taxon>Asterales</taxon>
        <taxon>Asteraceae</taxon>
        <taxon>Asteroideae</taxon>
        <taxon>Heliantheae alliance</taxon>
        <taxon>Millerieae</taxon>
        <taxon>Smallanthus</taxon>
    </lineage>
</organism>